<evidence type="ECO:0000313" key="2">
    <source>
        <dbReference type="EMBL" id="CAE0332794.1"/>
    </source>
</evidence>
<dbReference type="EMBL" id="HBIH01033716">
    <property type="protein sequence ID" value="CAE0332793.1"/>
    <property type="molecule type" value="Transcribed_RNA"/>
</dbReference>
<protein>
    <submittedName>
        <fullName evidence="2">Uncharacterized protein</fullName>
    </submittedName>
</protein>
<evidence type="ECO:0000313" key="1">
    <source>
        <dbReference type="EMBL" id="CAE0332793.1"/>
    </source>
</evidence>
<gene>
    <name evidence="1" type="ORF">SINC0208_LOCUS13431</name>
    <name evidence="2" type="ORF">SINC0208_LOCUS13432</name>
</gene>
<proteinExistence type="predicted"/>
<organism evidence="2">
    <name type="scientific">Strombidium inclinatum</name>
    <dbReference type="NCBI Taxonomy" id="197538"/>
    <lineage>
        <taxon>Eukaryota</taxon>
        <taxon>Sar</taxon>
        <taxon>Alveolata</taxon>
        <taxon>Ciliophora</taxon>
        <taxon>Intramacronucleata</taxon>
        <taxon>Spirotrichea</taxon>
        <taxon>Oligotrichia</taxon>
        <taxon>Strombidiidae</taxon>
        <taxon>Strombidium</taxon>
    </lineage>
</organism>
<dbReference type="EMBL" id="HBIH01033717">
    <property type="protein sequence ID" value="CAE0332794.1"/>
    <property type="molecule type" value="Transcribed_RNA"/>
</dbReference>
<accession>A0A7S3IU64</accession>
<dbReference type="AlphaFoldDB" id="A0A7S3IU64"/>
<reference evidence="2" key="1">
    <citation type="submission" date="2021-01" db="EMBL/GenBank/DDBJ databases">
        <authorList>
            <person name="Corre E."/>
            <person name="Pelletier E."/>
            <person name="Niang G."/>
            <person name="Scheremetjew M."/>
            <person name="Finn R."/>
            <person name="Kale V."/>
            <person name="Holt S."/>
            <person name="Cochrane G."/>
            <person name="Meng A."/>
            <person name="Brown T."/>
            <person name="Cohen L."/>
        </authorList>
    </citation>
    <scope>NUCLEOTIDE SEQUENCE</scope>
    <source>
        <strain evidence="2">S3</strain>
    </source>
</reference>
<sequence>MVDTLNLLFQFEAGIKDVRDCIDMFLDIQSCSKAGGESKRKVTDLRVYIKKRMLGVQGTQKQAIENIYHMRDFYRLFENMSAISSKSNQQVRNVMVFRRRNALRYVVKEWEATSKLSKVVSVEE</sequence>
<name>A0A7S3IU64_9SPIT</name>